<evidence type="ECO:0000256" key="1">
    <source>
        <dbReference type="ARBA" id="ARBA00023172"/>
    </source>
</evidence>
<dbReference type="AlphaFoldDB" id="A0AA38M7M5"/>
<dbReference type="SUPFAM" id="SSF56349">
    <property type="entry name" value="DNA breaking-rejoining enzymes"/>
    <property type="match status" value="1"/>
</dbReference>
<sequence>MDFVNSVFDSDSEEAGNHISPEITAAASAAVEELFPVKSKARYEMVYKQFQSWCQKKNVKNVVSESVLLAYFMEKSPFLKRKNDGYKAKKSRVFSKEEFYKFLQEAEDSKYLMIKVAFIFSVADALRRAELTNMSTDDIEDRSDVLVIRVLDTKTKISRTFTIVSGDTEGINLLDVNRKYALLRPPHTGHKLFFVNYTHERCSTQVVGINTIGKIPPLIAEYLDIRYSPELKRLVGWRSTSTAETYAEDSIHNTALRYATGLNLNPREEMFHFASLMYKYFWSTGYGLVDQIKAFPLLAVKHTLLQLGGGSTEI</sequence>
<name>A0AA38M7M5_9CUCU</name>
<dbReference type="Gene3D" id="1.10.443.10">
    <property type="entry name" value="Intergrase catalytic core"/>
    <property type="match status" value="1"/>
</dbReference>
<dbReference type="Proteomes" id="UP001168821">
    <property type="component" value="Unassembled WGS sequence"/>
</dbReference>
<keyword evidence="3" id="KW-1185">Reference proteome</keyword>
<proteinExistence type="predicted"/>
<keyword evidence="1" id="KW-0233">DNA recombination</keyword>
<evidence type="ECO:0000313" key="3">
    <source>
        <dbReference type="Proteomes" id="UP001168821"/>
    </source>
</evidence>
<evidence type="ECO:0000313" key="2">
    <source>
        <dbReference type="EMBL" id="KAJ3646223.1"/>
    </source>
</evidence>
<dbReference type="InterPro" id="IPR013762">
    <property type="entry name" value="Integrase-like_cat_sf"/>
</dbReference>
<protein>
    <submittedName>
        <fullName evidence="2">Uncharacterized protein</fullName>
    </submittedName>
</protein>
<dbReference type="EMBL" id="JALNTZ010000007">
    <property type="protein sequence ID" value="KAJ3646223.1"/>
    <property type="molecule type" value="Genomic_DNA"/>
</dbReference>
<accession>A0AA38M7M5</accession>
<comment type="caution">
    <text evidence="2">The sequence shown here is derived from an EMBL/GenBank/DDBJ whole genome shotgun (WGS) entry which is preliminary data.</text>
</comment>
<gene>
    <name evidence="2" type="ORF">Zmor_023818</name>
</gene>
<dbReference type="GO" id="GO:0006310">
    <property type="term" value="P:DNA recombination"/>
    <property type="evidence" value="ECO:0007669"/>
    <property type="project" value="UniProtKB-KW"/>
</dbReference>
<organism evidence="2 3">
    <name type="scientific">Zophobas morio</name>
    <dbReference type="NCBI Taxonomy" id="2755281"/>
    <lineage>
        <taxon>Eukaryota</taxon>
        <taxon>Metazoa</taxon>
        <taxon>Ecdysozoa</taxon>
        <taxon>Arthropoda</taxon>
        <taxon>Hexapoda</taxon>
        <taxon>Insecta</taxon>
        <taxon>Pterygota</taxon>
        <taxon>Neoptera</taxon>
        <taxon>Endopterygota</taxon>
        <taxon>Coleoptera</taxon>
        <taxon>Polyphaga</taxon>
        <taxon>Cucujiformia</taxon>
        <taxon>Tenebrionidae</taxon>
        <taxon>Zophobas</taxon>
    </lineage>
</organism>
<dbReference type="InterPro" id="IPR011010">
    <property type="entry name" value="DNA_brk_join_enz"/>
</dbReference>
<dbReference type="GO" id="GO:0003677">
    <property type="term" value="F:DNA binding"/>
    <property type="evidence" value="ECO:0007669"/>
    <property type="project" value="InterPro"/>
</dbReference>
<reference evidence="2" key="1">
    <citation type="journal article" date="2023" name="G3 (Bethesda)">
        <title>Whole genome assemblies of Zophobas morio and Tenebrio molitor.</title>
        <authorList>
            <person name="Kaur S."/>
            <person name="Stinson S.A."/>
            <person name="diCenzo G.C."/>
        </authorList>
    </citation>
    <scope>NUCLEOTIDE SEQUENCE</scope>
    <source>
        <strain evidence="2">QUZm001</strain>
    </source>
</reference>
<dbReference type="GO" id="GO:0015074">
    <property type="term" value="P:DNA integration"/>
    <property type="evidence" value="ECO:0007669"/>
    <property type="project" value="InterPro"/>
</dbReference>